<dbReference type="InterPro" id="IPR036425">
    <property type="entry name" value="MoaB/Mog-like_dom_sf"/>
</dbReference>
<dbReference type="Proteomes" id="UP000237968">
    <property type="component" value="Unassembled WGS sequence"/>
</dbReference>
<evidence type="ECO:0000313" key="2">
    <source>
        <dbReference type="EMBL" id="PRP92481.1"/>
    </source>
</evidence>
<dbReference type="AlphaFoldDB" id="A0A2S9XIH0"/>
<evidence type="ECO:0000313" key="3">
    <source>
        <dbReference type="Proteomes" id="UP000237968"/>
    </source>
</evidence>
<comment type="caution">
    <text evidence="2">The sequence shown here is derived from an EMBL/GenBank/DDBJ whole genome shotgun (WGS) entry which is preliminary data.</text>
</comment>
<dbReference type="SMART" id="SM00852">
    <property type="entry name" value="MoCF_biosynth"/>
    <property type="match status" value="1"/>
</dbReference>
<protein>
    <submittedName>
        <fullName evidence="2">Nicotinamide-nucleotide amidohydrolase PncC</fullName>
        <ecNumber evidence="2">3.5.1.42</ecNumber>
    </submittedName>
</protein>
<dbReference type="InterPro" id="IPR056596">
    <property type="entry name" value="FLAD1_M"/>
</dbReference>
<dbReference type="PANTHER" id="PTHR13939:SF0">
    <property type="entry name" value="NMN AMIDOHYDROLASE-LIKE PROTEIN YFAY"/>
    <property type="match status" value="1"/>
</dbReference>
<dbReference type="Gene3D" id="3.40.980.10">
    <property type="entry name" value="MoaB/Mog-like domain"/>
    <property type="match status" value="1"/>
</dbReference>
<evidence type="ECO:0000259" key="1">
    <source>
        <dbReference type="SMART" id="SM00852"/>
    </source>
</evidence>
<keyword evidence="2" id="KW-0378">Hydrolase</keyword>
<dbReference type="EMBL" id="PVNK01000209">
    <property type="protein sequence ID" value="PRP92481.1"/>
    <property type="molecule type" value="Genomic_DNA"/>
</dbReference>
<sequence length="269" mass="29730">MVATSRPKASILLIGNELLSGKIRDENGWYLTQVCRRRGIEVREIAVVPDEIDTIGAALLRLLQEVPLVFTSGGVGPTHDDLTIEAIARATKRPIVRDAQMEAILREHYAGRSTETALRMADVPEGTKLRALPGWPVMRLDLEPGEQFEPHPPLAHAARLYILPGIPALLRSKIETLEGLDGELPDVRDWALVTLHTRLEESRLAPFLDSVVAAFTDVEIGSYPRWDADESGRLRVRVKVTFESGDPERAEAARVTLANSLDPADILDE</sequence>
<dbReference type="InterPro" id="IPR050101">
    <property type="entry name" value="CinA"/>
</dbReference>
<dbReference type="SUPFAM" id="SSF53218">
    <property type="entry name" value="Molybdenum cofactor biosynthesis proteins"/>
    <property type="match status" value="1"/>
</dbReference>
<proteinExistence type="predicted"/>
<dbReference type="EC" id="3.5.1.42" evidence="2"/>
<dbReference type="RefSeq" id="WP_106394151.1">
    <property type="nucleotide sequence ID" value="NZ_PVNK01000209.1"/>
</dbReference>
<keyword evidence="3" id="KW-1185">Reference proteome</keyword>
<dbReference type="PANTHER" id="PTHR13939">
    <property type="entry name" value="NICOTINAMIDE-NUCLEOTIDE AMIDOHYDROLASE PNCC"/>
    <property type="match status" value="1"/>
</dbReference>
<gene>
    <name evidence="2" type="primary">pncC_2</name>
    <name evidence="2" type="ORF">ENSA5_48990</name>
</gene>
<dbReference type="Pfam" id="PF00994">
    <property type="entry name" value="MoCF_biosynth"/>
    <property type="match status" value="1"/>
</dbReference>
<dbReference type="InterPro" id="IPR001453">
    <property type="entry name" value="MoaB/Mog_dom"/>
</dbReference>
<dbReference type="GO" id="GO:0019159">
    <property type="term" value="F:nicotinamide-nucleotide amidase activity"/>
    <property type="evidence" value="ECO:0007669"/>
    <property type="project" value="UniProtKB-EC"/>
</dbReference>
<reference evidence="2 3" key="1">
    <citation type="submission" date="2018-03" db="EMBL/GenBank/DDBJ databases">
        <title>Draft Genome Sequences of the Obligatory Marine Myxobacteria Enhygromyxa salina SWB005.</title>
        <authorList>
            <person name="Poehlein A."/>
            <person name="Moghaddam J.A."/>
            <person name="Harms H."/>
            <person name="Alanjari M."/>
            <person name="Koenig G.M."/>
            <person name="Daniel R."/>
            <person name="Schaeberle T.F."/>
        </authorList>
    </citation>
    <scope>NUCLEOTIDE SEQUENCE [LARGE SCALE GENOMIC DNA]</scope>
    <source>
        <strain evidence="2 3">SWB005</strain>
    </source>
</reference>
<name>A0A2S9XIH0_9BACT</name>
<organism evidence="2 3">
    <name type="scientific">Enhygromyxa salina</name>
    <dbReference type="NCBI Taxonomy" id="215803"/>
    <lineage>
        <taxon>Bacteria</taxon>
        <taxon>Pseudomonadati</taxon>
        <taxon>Myxococcota</taxon>
        <taxon>Polyangia</taxon>
        <taxon>Nannocystales</taxon>
        <taxon>Nannocystaceae</taxon>
        <taxon>Enhygromyxa</taxon>
    </lineage>
</organism>
<accession>A0A2S9XIH0</accession>
<dbReference type="OrthoDB" id="9801454at2"/>
<dbReference type="Pfam" id="PF24102">
    <property type="entry name" value="FLAD1_M"/>
    <property type="match status" value="1"/>
</dbReference>
<feature type="domain" description="MoaB/Mog" evidence="1">
    <location>
        <begin position="10"/>
        <end position="184"/>
    </location>
</feature>